<name>A0AA96WV73_LEPBY</name>
<gene>
    <name evidence="2" type="ORF">Q2T42_28520</name>
</gene>
<dbReference type="EMBL" id="CP130144">
    <property type="protein sequence ID" value="WNZ45738.1"/>
    <property type="molecule type" value="Genomic_DNA"/>
</dbReference>
<keyword evidence="1" id="KW-0732">Signal</keyword>
<sequence>MQKLSYFMRSNIARLGLGIVALSIFSAVPASAANVEMRVLTANDTGAICPDKVTLTETPRPYREGGYTIDGSANLKAIAENMTIAATDDYSVTWVGKLKPKYSKCTATAGITRIGNEAYQGHSYLRLRFMNGKVYLILDMTGQADANDFTTVILQKSVRNGNPTWSWGGTD</sequence>
<dbReference type="RefSeq" id="WP_316427225.1">
    <property type="nucleotide sequence ID" value="NZ_CP130144.1"/>
</dbReference>
<evidence type="ECO:0000256" key="1">
    <source>
        <dbReference type="SAM" id="SignalP"/>
    </source>
</evidence>
<accession>A0AA96WV73</accession>
<protein>
    <recommendedName>
        <fullName evidence="3">Secreted protein</fullName>
    </recommendedName>
</protein>
<feature type="signal peptide" evidence="1">
    <location>
        <begin position="1"/>
        <end position="32"/>
    </location>
</feature>
<dbReference type="AlphaFoldDB" id="A0AA96WV73"/>
<proteinExistence type="predicted"/>
<reference evidence="2" key="2">
    <citation type="submission" date="2023-07" db="EMBL/GenBank/DDBJ databases">
        <authorList>
            <person name="Bai X.-H."/>
            <person name="Wang H.-H."/>
            <person name="Wang J."/>
            <person name="Ma M.-Y."/>
            <person name="Hu H.-H."/>
            <person name="Song Z.-L."/>
            <person name="Ma H.-G."/>
            <person name="Fan Y."/>
            <person name="Du C.-Y."/>
            <person name="Xu J.-C."/>
        </authorList>
    </citation>
    <scope>NUCLEOTIDE SEQUENCE</scope>
    <source>
        <strain evidence="2">CZ1</strain>
    </source>
</reference>
<organism evidence="2">
    <name type="scientific">Leptolyngbya boryana CZ1</name>
    <dbReference type="NCBI Taxonomy" id="3060204"/>
    <lineage>
        <taxon>Bacteria</taxon>
        <taxon>Bacillati</taxon>
        <taxon>Cyanobacteriota</taxon>
        <taxon>Cyanophyceae</taxon>
        <taxon>Leptolyngbyales</taxon>
        <taxon>Leptolyngbyaceae</taxon>
        <taxon>Leptolyngbya group</taxon>
        <taxon>Leptolyngbya</taxon>
    </lineage>
</organism>
<feature type="chain" id="PRO_5041652488" description="Secreted protein" evidence="1">
    <location>
        <begin position="33"/>
        <end position="171"/>
    </location>
</feature>
<evidence type="ECO:0000313" key="2">
    <source>
        <dbReference type="EMBL" id="WNZ45738.1"/>
    </source>
</evidence>
<reference evidence="2" key="1">
    <citation type="journal article" date="2023" name="Plants (Basel)">
        <title>Genomic Analysis of Leptolyngbya boryana CZ1 Reveals Efficient Carbon Fixation Modules.</title>
        <authorList>
            <person name="Bai X."/>
            <person name="Wang H."/>
            <person name="Cheng W."/>
            <person name="Wang J."/>
            <person name="Ma M."/>
            <person name="Hu H."/>
            <person name="Song Z."/>
            <person name="Ma H."/>
            <person name="Fan Y."/>
            <person name="Du C."/>
            <person name="Xu J."/>
        </authorList>
    </citation>
    <scope>NUCLEOTIDE SEQUENCE</scope>
    <source>
        <strain evidence="2">CZ1</strain>
    </source>
</reference>
<evidence type="ECO:0008006" key="3">
    <source>
        <dbReference type="Google" id="ProtNLM"/>
    </source>
</evidence>